<gene>
    <name evidence="4" type="ORF">GCM10018793_20240</name>
</gene>
<dbReference type="Gene3D" id="3.10.580.10">
    <property type="entry name" value="CBS-domain"/>
    <property type="match status" value="1"/>
</dbReference>
<accession>A0A919KWC9</accession>
<dbReference type="InterPro" id="IPR000644">
    <property type="entry name" value="CBS_dom"/>
</dbReference>
<dbReference type="InterPro" id="IPR051257">
    <property type="entry name" value="Diverse_CBS-Domain"/>
</dbReference>
<dbReference type="RefSeq" id="WP_189930592.1">
    <property type="nucleotide sequence ID" value="NZ_BNCD01000004.1"/>
</dbReference>
<reference evidence="4" key="2">
    <citation type="submission" date="2020-09" db="EMBL/GenBank/DDBJ databases">
        <authorList>
            <person name="Sun Q."/>
            <person name="Ohkuma M."/>
        </authorList>
    </citation>
    <scope>NUCLEOTIDE SEQUENCE</scope>
    <source>
        <strain evidence="4">JCM 5069</strain>
    </source>
</reference>
<dbReference type="InterPro" id="IPR046342">
    <property type="entry name" value="CBS_dom_sf"/>
</dbReference>
<reference evidence="4" key="1">
    <citation type="journal article" date="2014" name="Int. J. Syst. Evol. Microbiol.">
        <title>Complete genome sequence of Corynebacterium casei LMG S-19264T (=DSM 44701T), isolated from a smear-ripened cheese.</title>
        <authorList>
            <consortium name="US DOE Joint Genome Institute (JGI-PGF)"/>
            <person name="Walter F."/>
            <person name="Albersmeier A."/>
            <person name="Kalinowski J."/>
            <person name="Ruckert C."/>
        </authorList>
    </citation>
    <scope>NUCLEOTIDE SEQUENCE</scope>
    <source>
        <strain evidence="4">JCM 5069</strain>
    </source>
</reference>
<dbReference type="Pfam" id="PF00571">
    <property type="entry name" value="CBS"/>
    <property type="match status" value="2"/>
</dbReference>
<dbReference type="SUPFAM" id="SSF54631">
    <property type="entry name" value="CBS-domain pair"/>
    <property type="match status" value="1"/>
</dbReference>
<comment type="caution">
    <text evidence="4">The sequence shown here is derived from an EMBL/GenBank/DDBJ whole genome shotgun (WGS) entry which is preliminary data.</text>
</comment>
<protein>
    <submittedName>
        <fullName evidence="4">Oxidoreductase</fullName>
    </submittedName>
</protein>
<evidence type="ECO:0000256" key="1">
    <source>
        <dbReference type="ARBA" id="ARBA00023122"/>
    </source>
</evidence>
<sequence length="139" mass="15171">MAQQISEVMTADPVYVSPRTPVAEIAQLMREEDIGQVIIAEEERVRGVVTDRDLVTRVMADARDPQQTAAQEVSSSNLVTCAPDDDIGAAVRLMRDNALRRLPVVEEDRLVGVVSIGDLAMEQDERSALADISAAEPNR</sequence>
<dbReference type="Proteomes" id="UP000603708">
    <property type="component" value="Unassembled WGS sequence"/>
</dbReference>
<evidence type="ECO:0000313" key="4">
    <source>
        <dbReference type="EMBL" id="GHH75805.1"/>
    </source>
</evidence>
<dbReference type="PANTHER" id="PTHR43080">
    <property type="entry name" value="CBS DOMAIN-CONTAINING PROTEIN CBSX3, MITOCHONDRIAL"/>
    <property type="match status" value="1"/>
</dbReference>
<dbReference type="PROSITE" id="PS51371">
    <property type="entry name" value="CBS"/>
    <property type="match status" value="2"/>
</dbReference>
<dbReference type="SMART" id="SM00116">
    <property type="entry name" value="CBS"/>
    <property type="match status" value="2"/>
</dbReference>
<keyword evidence="5" id="KW-1185">Reference proteome</keyword>
<evidence type="ECO:0000256" key="2">
    <source>
        <dbReference type="PROSITE-ProRule" id="PRU00703"/>
    </source>
</evidence>
<feature type="domain" description="CBS" evidence="3">
    <location>
        <begin position="73"/>
        <end position="129"/>
    </location>
</feature>
<dbReference type="EMBL" id="BNCD01000004">
    <property type="protein sequence ID" value="GHH75805.1"/>
    <property type="molecule type" value="Genomic_DNA"/>
</dbReference>
<dbReference type="PANTHER" id="PTHR43080:SF2">
    <property type="entry name" value="CBS DOMAIN-CONTAINING PROTEIN"/>
    <property type="match status" value="1"/>
</dbReference>
<dbReference type="CDD" id="cd04622">
    <property type="entry name" value="CBS_pair_HRP1_like"/>
    <property type="match status" value="1"/>
</dbReference>
<feature type="domain" description="CBS" evidence="3">
    <location>
        <begin position="9"/>
        <end position="65"/>
    </location>
</feature>
<evidence type="ECO:0000259" key="3">
    <source>
        <dbReference type="PROSITE" id="PS51371"/>
    </source>
</evidence>
<organism evidence="4 5">
    <name type="scientific">Streptomyces sulfonofaciens</name>
    <dbReference type="NCBI Taxonomy" id="68272"/>
    <lineage>
        <taxon>Bacteria</taxon>
        <taxon>Bacillati</taxon>
        <taxon>Actinomycetota</taxon>
        <taxon>Actinomycetes</taxon>
        <taxon>Kitasatosporales</taxon>
        <taxon>Streptomycetaceae</taxon>
        <taxon>Streptomyces</taxon>
    </lineage>
</organism>
<dbReference type="AlphaFoldDB" id="A0A919KWC9"/>
<evidence type="ECO:0000313" key="5">
    <source>
        <dbReference type="Proteomes" id="UP000603708"/>
    </source>
</evidence>
<name>A0A919KWC9_9ACTN</name>
<proteinExistence type="predicted"/>
<keyword evidence="1 2" id="KW-0129">CBS domain</keyword>